<evidence type="ECO:0000313" key="2">
    <source>
        <dbReference type="EMBL" id="SHJ78307.1"/>
    </source>
</evidence>
<dbReference type="InterPro" id="IPR051396">
    <property type="entry name" value="Bact_Antivir_Def_Nuclease"/>
</dbReference>
<dbReference type="GO" id="GO:0004519">
    <property type="term" value="F:endonuclease activity"/>
    <property type="evidence" value="ECO:0007669"/>
    <property type="project" value="UniProtKB-KW"/>
</dbReference>
<evidence type="ECO:0000259" key="1">
    <source>
        <dbReference type="Pfam" id="PF13175"/>
    </source>
</evidence>
<dbReference type="OrthoDB" id="9810873at2"/>
<dbReference type="PANTHER" id="PTHR43581:SF4">
    <property type="entry name" value="ATP_GTP PHOSPHATASE"/>
    <property type="match status" value="1"/>
</dbReference>
<reference evidence="3" key="1">
    <citation type="submission" date="2016-11" db="EMBL/GenBank/DDBJ databases">
        <authorList>
            <person name="Varghese N."/>
            <person name="Submissions S."/>
        </authorList>
    </citation>
    <scope>NUCLEOTIDE SEQUENCE [LARGE SCALE GENOMIC DNA]</scope>
    <source>
        <strain evidence="3">DSM 26349</strain>
    </source>
</reference>
<dbReference type="RefSeq" id="WP_073220706.1">
    <property type="nucleotide sequence ID" value="NZ_FNNS01000024.1"/>
</dbReference>
<dbReference type="InterPro" id="IPR041685">
    <property type="entry name" value="AAA_GajA/Old/RecF-like"/>
</dbReference>
<dbReference type="AlphaFoldDB" id="A0A1M6M4H1"/>
<dbReference type="CDD" id="cd00267">
    <property type="entry name" value="ABC_ATPase"/>
    <property type="match status" value="1"/>
</dbReference>
<accession>A0A1M6M4H1</accession>
<dbReference type="Pfam" id="PF13175">
    <property type="entry name" value="AAA_15"/>
    <property type="match status" value="1"/>
</dbReference>
<keyword evidence="3" id="KW-1185">Reference proteome</keyword>
<evidence type="ECO:0000313" key="3">
    <source>
        <dbReference type="Proteomes" id="UP000184172"/>
    </source>
</evidence>
<keyword evidence="2" id="KW-0540">Nuclease</keyword>
<feature type="domain" description="Endonuclease GajA/Old nuclease/RecF-like AAA" evidence="1">
    <location>
        <begin position="1"/>
        <end position="332"/>
    </location>
</feature>
<dbReference type="InterPro" id="IPR027417">
    <property type="entry name" value="P-loop_NTPase"/>
</dbReference>
<gene>
    <name evidence="2" type="ORF">SAMN04487908_12551</name>
</gene>
<dbReference type="EMBL" id="FQYV01000025">
    <property type="protein sequence ID" value="SHJ78307.1"/>
    <property type="molecule type" value="Genomic_DNA"/>
</dbReference>
<dbReference type="Proteomes" id="UP000184172">
    <property type="component" value="Unassembled WGS sequence"/>
</dbReference>
<keyword evidence="2" id="KW-0255">Endonuclease</keyword>
<dbReference type="PANTHER" id="PTHR43581">
    <property type="entry name" value="ATP/GTP PHOSPHATASE"/>
    <property type="match status" value="1"/>
</dbReference>
<dbReference type="STRING" id="797419.SAMN05216556_1249"/>
<name>A0A1M6M4H1_9FLAO</name>
<protein>
    <submittedName>
        <fullName evidence="2">Predicted ATP-dependent endonuclease of the OLD family, contains P-loop ATPase and TOPRIM domains</fullName>
    </submittedName>
</protein>
<sequence>MILERILIEDFKSIKRLNLNLHSLTCLVGKNESGKSAILEAVSFLNFSKNKLTSAHTNKNSNRYDKDDFPAITGYFLVNDEEQTQVNNILPLSFDTNNKAIPKKNFAIKWIRIKINGNKEINTALDLIAGNNRTYNLKENYSDEDMKNIKNKIWEEVIPHIELITSENLVISPTSLEELQQNQGSFETFKRLFAIGGVNDLKLLKTNNIEKLEDKLYTISQKITDLLQENYSQDNSIRIDLKYSGDKFLLRIVDSSNRSYSLRERSVGFQYFFSFLINNTYLNAFQIKKNIFLLDEPGVSLHPEGARDLIKIFEDFALNEQVIYSTHNPFLAYRKKPDNLILVRRDTTKGTEIITKVYQNKYQILRKELGLLLNDSFLINDINIVVEGNSDKYLLHYIIHEEEEFEPLSWTNIFSADTVTEIIPSVRYLNSLDLKGLVLMDSDHAAKKEIVKPKFKTNISDNPNWDYFTVIQRLKDDSVRTMEDMLNQEAYITAYNTYYTEQQDTLEWKKKFSPIEIKEYPLPILDTLNPHFKVHLSGGINKIAVFRKFSELYPYDSNIGYYHDLMELVFEIKSKLIEFK</sequence>
<dbReference type="SUPFAM" id="SSF52540">
    <property type="entry name" value="P-loop containing nucleoside triphosphate hydrolases"/>
    <property type="match status" value="1"/>
</dbReference>
<keyword evidence="2" id="KW-0378">Hydrolase</keyword>
<proteinExistence type="predicted"/>
<dbReference type="Gene3D" id="3.40.50.300">
    <property type="entry name" value="P-loop containing nucleotide triphosphate hydrolases"/>
    <property type="match status" value="1"/>
</dbReference>
<organism evidence="2 3">
    <name type="scientific">Aequorivita viscosa</name>
    <dbReference type="NCBI Taxonomy" id="797419"/>
    <lineage>
        <taxon>Bacteria</taxon>
        <taxon>Pseudomonadati</taxon>
        <taxon>Bacteroidota</taxon>
        <taxon>Flavobacteriia</taxon>
        <taxon>Flavobacteriales</taxon>
        <taxon>Flavobacteriaceae</taxon>
        <taxon>Aequorivita</taxon>
    </lineage>
</organism>